<dbReference type="GO" id="GO:0003700">
    <property type="term" value="F:DNA-binding transcription factor activity"/>
    <property type="evidence" value="ECO:0007669"/>
    <property type="project" value="InterPro"/>
</dbReference>
<dbReference type="PANTHER" id="PTHR30363">
    <property type="entry name" value="HTH-TYPE TRANSCRIPTIONAL REGULATOR SRLR-RELATED"/>
    <property type="match status" value="1"/>
</dbReference>
<dbReference type="SMART" id="SM01134">
    <property type="entry name" value="DeoRC"/>
    <property type="match status" value="1"/>
</dbReference>
<protein>
    <submittedName>
        <fullName evidence="5">Transcriptional regulator, DeoR family</fullName>
    </submittedName>
</protein>
<dbReference type="STRING" id="1125725.HMPREF1325_0858"/>
<dbReference type="InterPro" id="IPR050313">
    <property type="entry name" value="Carb_Metab_HTH_regulators"/>
</dbReference>
<dbReference type="SUPFAM" id="SSF46785">
    <property type="entry name" value="Winged helix' DNA-binding domain"/>
    <property type="match status" value="1"/>
</dbReference>
<evidence type="ECO:0000259" key="4">
    <source>
        <dbReference type="PROSITE" id="PS51000"/>
    </source>
</evidence>
<dbReference type="PRINTS" id="PR00037">
    <property type="entry name" value="HTHLACR"/>
</dbReference>
<keyword evidence="3" id="KW-0804">Transcription</keyword>
<dbReference type="Pfam" id="PF00455">
    <property type="entry name" value="DeoRC"/>
    <property type="match status" value="1"/>
</dbReference>
<dbReference type="AlphaFoldDB" id="U1FN47"/>
<dbReference type="PROSITE" id="PS00894">
    <property type="entry name" value="HTH_DEOR_1"/>
    <property type="match status" value="1"/>
</dbReference>
<dbReference type="InterPro" id="IPR037171">
    <property type="entry name" value="NagB/RpiA_transferase-like"/>
</dbReference>
<evidence type="ECO:0000313" key="5">
    <source>
        <dbReference type="EMBL" id="ERF60906.1"/>
    </source>
</evidence>
<evidence type="ECO:0000256" key="2">
    <source>
        <dbReference type="ARBA" id="ARBA00023125"/>
    </source>
</evidence>
<name>U1FN47_TRESO</name>
<dbReference type="PANTHER" id="PTHR30363:SF44">
    <property type="entry name" value="AGA OPERON TRANSCRIPTIONAL REPRESSOR-RELATED"/>
    <property type="match status" value="1"/>
</dbReference>
<dbReference type="SMART" id="SM00420">
    <property type="entry name" value="HTH_DEOR"/>
    <property type="match status" value="1"/>
</dbReference>
<dbReference type="EMBL" id="AUZJ01000023">
    <property type="protein sequence ID" value="ERF60906.1"/>
    <property type="molecule type" value="Genomic_DNA"/>
</dbReference>
<evidence type="ECO:0000313" key="6">
    <source>
        <dbReference type="Proteomes" id="UP000016412"/>
    </source>
</evidence>
<gene>
    <name evidence="5" type="ORF">HMPREF1325_0858</name>
</gene>
<dbReference type="Proteomes" id="UP000016412">
    <property type="component" value="Unassembled WGS sequence"/>
</dbReference>
<evidence type="ECO:0000256" key="3">
    <source>
        <dbReference type="ARBA" id="ARBA00023163"/>
    </source>
</evidence>
<dbReference type="eggNOG" id="COG1349">
    <property type="taxonomic scope" value="Bacteria"/>
</dbReference>
<dbReference type="RefSeq" id="WP_021330121.1">
    <property type="nucleotide sequence ID" value="NZ_AUZJ01000023.1"/>
</dbReference>
<feature type="domain" description="HTH deoR-type" evidence="4">
    <location>
        <begin position="10"/>
        <end position="65"/>
    </location>
</feature>
<evidence type="ECO:0000256" key="1">
    <source>
        <dbReference type="ARBA" id="ARBA00023015"/>
    </source>
</evidence>
<dbReference type="InterPro" id="IPR001034">
    <property type="entry name" value="DeoR_HTH"/>
</dbReference>
<proteinExistence type="predicted"/>
<comment type="caution">
    <text evidence="5">The sequence shown here is derived from an EMBL/GenBank/DDBJ whole genome shotgun (WGS) entry which is preliminary data.</text>
</comment>
<dbReference type="InterPro" id="IPR014036">
    <property type="entry name" value="DeoR-like_C"/>
</dbReference>
<dbReference type="Pfam" id="PF08220">
    <property type="entry name" value="HTH_DeoR"/>
    <property type="match status" value="1"/>
</dbReference>
<dbReference type="InterPro" id="IPR018356">
    <property type="entry name" value="Tscrpt_reg_HTH_DeoR_CS"/>
</dbReference>
<sequence length="262" mass="29036">MNKTGKEQSTPKRRDAVYQLLQQCKIASAKEISKKLHVSEMTIRRDFEYLENKGLVERTHGGTIISNRYNTALLFSQKNMLHIEAKQAIARSAAAYIQPYDTIFLNSGTTTMRIFPFITAEHVKIITNNPCIPLDEISENIEVISTGGIYNTESLTLVGGIANTSVGNVWATKSFIGIDGIDVNCGLTTPVEQESYINRLMIEHTRGNIIIVADSSKIGKISRFRVAPITSIHILITDTDISNTDVEKFTNAGIQVIKASFL</sequence>
<accession>U1FN47</accession>
<dbReference type="SUPFAM" id="SSF100950">
    <property type="entry name" value="NagB/RpiA/CoA transferase-like"/>
    <property type="match status" value="1"/>
</dbReference>
<dbReference type="Gene3D" id="3.40.50.1360">
    <property type="match status" value="1"/>
</dbReference>
<dbReference type="GO" id="GO:0003677">
    <property type="term" value="F:DNA binding"/>
    <property type="evidence" value="ECO:0007669"/>
    <property type="project" value="UniProtKB-KW"/>
</dbReference>
<dbReference type="InterPro" id="IPR036390">
    <property type="entry name" value="WH_DNA-bd_sf"/>
</dbReference>
<keyword evidence="2" id="KW-0238">DNA-binding</keyword>
<dbReference type="PROSITE" id="PS51000">
    <property type="entry name" value="HTH_DEOR_2"/>
    <property type="match status" value="1"/>
</dbReference>
<keyword evidence="1" id="KW-0805">Transcription regulation</keyword>
<organism evidence="5 6">
    <name type="scientific">Treponema socranskii subsp. socranskii VPI DR56BR1116 = ATCC 35536</name>
    <dbReference type="NCBI Taxonomy" id="1125725"/>
    <lineage>
        <taxon>Bacteria</taxon>
        <taxon>Pseudomonadati</taxon>
        <taxon>Spirochaetota</taxon>
        <taxon>Spirochaetia</taxon>
        <taxon>Spirochaetales</taxon>
        <taxon>Treponemataceae</taxon>
        <taxon>Treponema</taxon>
    </lineage>
</organism>
<reference evidence="5 6" key="1">
    <citation type="submission" date="2013-08" db="EMBL/GenBank/DDBJ databases">
        <authorList>
            <person name="Durkin A.S."/>
            <person name="Haft D.R."/>
            <person name="McCorrison J."/>
            <person name="Torralba M."/>
            <person name="Gillis M."/>
            <person name="Haft D.H."/>
            <person name="Methe B."/>
            <person name="Sutton G."/>
            <person name="Nelson K.E."/>
        </authorList>
    </citation>
    <scope>NUCLEOTIDE SEQUENCE [LARGE SCALE GENOMIC DNA]</scope>
    <source>
        <strain evidence="5 6">VPI DR56BR1116</strain>
    </source>
</reference>
<dbReference type="Gene3D" id="1.10.10.10">
    <property type="entry name" value="Winged helix-like DNA-binding domain superfamily/Winged helix DNA-binding domain"/>
    <property type="match status" value="1"/>
</dbReference>
<dbReference type="PATRIC" id="fig|1125725.3.peg.1108"/>
<dbReference type="InterPro" id="IPR036388">
    <property type="entry name" value="WH-like_DNA-bd_sf"/>
</dbReference>